<accession>A0A316GFM5</accession>
<dbReference type="PANTHER" id="PTHR43542:SF1">
    <property type="entry name" value="METHYLTRANSFERASE"/>
    <property type="match status" value="1"/>
</dbReference>
<keyword evidence="2 3" id="KW-0808">Transferase</keyword>
<gene>
    <name evidence="3" type="ORF">C7455_10646</name>
</gene>
<organism evidence="3 4">
    <name type="scientific">Roseicyclus mahoneyensis</name>
    <dbReference type="NCBI Taxonomy" id="164332"/>
    <lineage>
        <taxon>Bacteria</taxon>
        <taxon>Pseudomonadati</taxon>
        <taxon>Pseudomonadota</taxon>
        <taxon>Alphaproteobacteria</taxon>
        <taxon>Rhodobacterales</taxon>
        <taxon>Roseobacteraceae</taxon>
        <taxon>Roseicyclus</taxon>
    </lineage>
</organism>
<dbReference type="OrthoDB" id="9803017at2"/>
<evidence type="ECO:0000313" key="3">
    <source>
        <dbReference type="EMBL" id="PWK59760.1"/>
    </source>
</evidence>
<comment type="caution">
    <text evidence="3">The sequence shown here is derived from an EMBL/GenBank/DDBJ whole genome shotgun (WGS) entry which is preliminary data.</text>
</comment>
<dbReference type="GO" id="GO:0031167">
    <property type="term" value="P:rRNA methylation"/>
    <property type="evidence" value="ECO:0007669"/>
    <property type="project" value="InterPro"/>
</dbReference>
<dbReference type="PIRSF" id="PIRSF004553">
    <property type="entry name" value="CHP00095"/>
    <property type="match status" value="1"/>
</dbReference>
<dbReference type="Proteomes" id="UP000245708">
    <property type="component" value="Unassembled WGS sequence"/>
</dbReference>
<dbReference type="CDD" id="cd02440">
    <property type="entry name" value="AdoMet_MTases"/>
    <property type="match status" value="1"/>
</dbReference>
<evidence type="ECO:0000256" key="2">
    <source>
        <dbReference type="ARBA" id="ARBA00022679"/>
    </source>
</evidence>
<evidence type="ECO:0000313" key="4">
    <source>
        <dbReference type="Proteomes" id="UP000245708"/>
    </source>
</evidence>
<dbReference type="NCBIfam" id="TIGR00095">
    <property type="entry name" value="16S rRNA (guanine(966)-N(2))-methyltransferase RsmD"/>
    <property type="match status" value="1"/>
</dbReference>
<dbReference type="SUPFAM" id="SSF53335">
    <property type="entry name" value="S-adenosyl-L-methionine-dependent methyltransferases"/>
    <property type="match status" value="1"/>
</dbReference>
<dbReference type="GO" id="GO:0003676">
    <property type="term" value="F:nucleic acid binding"/>
    <property type="evidence" value="ECO:0007669"/>
    <property type="project" value="InterPro"/>
</dbReference>
<sequence length="191" mass="20010">MRIIAGRLRGKKLAEVGAGDGAAHLRPTTDRVRESLFNLLTSGKHGDPVTGKRVLDLFAGTGALGLEAFSRGAAHVTFVDDGTAARALLRENVALCSAQGATKLFHRDATAMGAVTGAPFDLVFLDPPYGQGLGERALVSAMAGGWLAPGALVVWEDNAQPLPPAGLDLLDQRRYGGTVITVLRAAERQSR</sequence>
<dbReference type="Pfam" id="PF03602">
    <property type="entry name" value="Cons_hypoth95"/>
    <property type="match status" value="1"/>
</dbReference>
<protein>
    <submittedName>
        <fullName evidence="3">16S rRNA (Guanine966-N2)-methyltransferase</fullName>
    </submittedName>
</protein>
<keyword evidence="1 3" id="KW-0489">Methyltransferase</keyword>
<dbReference type="PANTHER" id="PTHR43542">
    <property type="entry name" value="METHYLTRANSFERASE"/>
    <property type="match status" value="1"/>
</dbReference>
<dbReference type="InterPro" id="IPR029063">
    <property type="entry name" value="SAM-dependent_MTases_sf"/>
</dbReference>
<dbReference type="AlphaFoldDB" id="A0A316GFM5"/>
<proteinExistence type="predicted"/>
<dbReference type="PROSITE" id="PS00092">
    <property type="entry name" value="N6_MTASE"/>
    <property type="match status" value="1"/>
</dbReference>
<dbReference type="InterPro" id="IPR002052">
    <property type="entry name" value="DNA_methylase_N6_adenine_CS"/>
</dbReference>
<dbReference type="GO" id="GO:0008168">
    <property type="term" value="F:methyltransferase activity"/>
    <property type="evidence" value="ECO:0007669"/>
    <property type="project" value="UniProtKB-KW"/>
</dbReference>
<dbReference type="InterPro" id="IPR004398">
    <property type="entry name" value="RNA_MeTrfase_RsmD"/>
</dbReference>
<evidence type="ECO:0000256" key="1">
    <source>
        <dbReference type="ARBA" id="ARBA00022603"/>
    </source>
</evidence>
<name>A0A316GFM5_9RHOB</name>
<dbReference type="Gene3D" id="3.40.50.150">
    <property type="entry name" value="Vaccinia Virus protein VP39"/>
    <property type="match status" value="1"/>
</dbReference>
<dbReference type="RefSeq" id="WP_109668783.1">
    <property type="nucleotide sequence ID" value="NZ_QGGW01000006.1"/>
</dbReference>
<reference evidence="3 4" key="1">
    <citation type="submission" date="2018-05" db="EMBL/GenBank/DDBJ databases">
        <title>Genomic Encyclopedia of Type Strains, Phase IV (KMG-IV): sequencing the most valuable type-strain genomes for metagenomic binning, comparative biology and taxonomic classification.</title>
        <authorList>
            <person name="Goeker M."/>
        </authorList>
    </citation>
    <scope>NUCLEOTIDE SEQUENCE [LARGE SCALE GENOMIC DNA]</scope>
    <source>
        <strain evidence="3 4">DSM 16097</strain>
    </source>
</reference>
<keyword evidence="4" id="KW-1185">Reference proteome</keyword>
<dbReference type="EMBL" id="QGGW01000006">
    <property type="protein sequence ID" value="PWK59760.1"/>
    <property type="molecule type" value="Genomic_DNA"/>
</dbReference>